<dbReference type="GO" id="GO:0140359">
    <property type="term" value="F:ABC-type transporter activity"/>
    <property type="evidence" value="ECO:0007669"/>
    <property type="project" value="InterPro"/>
</dbReference>
<keyword evidence="3" id="KW-1003">Cell membrane</keyword>
<dbReference type="Proteomes" id="UP000250928">
    <property type="component" value="Unassembled WGS sequence"/>
</dbReference>
<dbReference type="EMBL" id="PQCO01000095">
    <property type="protein sequence ID" value="PUE05156.1"/>
    <property type="molecule type" value="Genomic_DNA"/>
</dbReference>
<dbReference type="InterPro" id="IPR017871">
    <property type="entry name" value="ABC_transporter-like_CS"/>
</dbReference>
<comment type="caution">
    <text evidence="12">The sequence shown here is derived from an EMBL/GenBank/DDBJ whole genome shotgun (WGS) entry which is preliminary data.</text>
</comment>
<dbReference type="Pfam" id="PF00664">
    <property type="entry name" value="ABC_membrane"/>
    <property type="match status" value="1"/>
</dbReference>
<dbReference type="SUPFAM" id="SSF90123">
    <property type="entry name" value="ABC transporter transmembrane region"/>
    <property type="match status" value="1"/>
</dbReference>
<dbReference type="GO" id="GO:0034040">
    <property type="term" value="F:ATPase-coupled lipid transmembrane transporter activity"/>
    <property type="evidence" value="ECO:0007669"/>
    <property type="project" value="TreeGrafter"/>
</dbReference>
<dbReference type="NCBIfam" id="TIGR03375">
    <property type="entry name" value="type_I_sec_LssB"/>
    <property type="match status" value="1"/>
</dbReference>
<dbReference type="InterPro" id="IPR017750">
    <property type="entry name" value="ATPase_T1SS"/>
</dbReference>
<feature type="transmembrane region" description="Helical" evidence="9">
    <location>
        <begin position="223"/>
        <end position="241"/>
    </location>
</feature>
<dbReference type="PANTHER" id="PTHR24221:SF248">
    <property type="entry name" value="ABC TRANSPORTER TRANSMEMBRANE REGION"/>
    <property type="match status" value="1"/>
</dbReference>
<evidence type="ECO:0000256" key="8">
    <source>
        <dbReference type="ARBA" id="ARBA00023136"/>
    </source>
</evidence>
<evidence type="ECO:0000256" key="3">
    <source>
        <dbReference type="ARBA" id="ARBA00022475"/>
    </source>
</evidence>
<dbReference type="SMART" id="SM00382">
    <property type="entry name" value="AAA"/>
    <property type="match status" value="1"/>
</dbReference>
<evidence type="ECO:0000313" key="13">
    <source>
        <dbReference type="Proteomes" id="UP000250928"/>
    </source>
</evidence>
<feature type="transmembrane region" description="Helical" evidence="9">
    <location>
        <begin position="104"/>
        <end position="129"/>
    </location>
</feature>
<dbReference type="PROSITE" id="PS00211">
    <property type="entry name" value="ABC_TRANSPORTER_1"/>
    <property type="match status" value="1"/>
</dbReference>
<organism evidence="12 13">
    <name type="scientific">Candidatus Sedimenticola endophacoides</name>
    <dbReference type="NCBI Taxonomy" id="2548426"/>
    <lineage>
        <taxon>Bacteria</taxon>
        <taxon>Pseudomonadati</taxon>
        <taxon>Pseudomonadota</taxon>
        <taxon>Gammaproteobacteria</taxon>
        <taxon>Chromatiales</taxon>
        <taxon>Sedimenticolaceae</taxon>
        <taxon>Sedimenticola</taxon>
    </lineage>
</organism>
<keyword evidence="4 9" id="KW-0812">Transmembrane</keyword>
<dbReference type="PROSITE" id="PS50929">
    <property type="entry name" value="ABC_TM1F"/>
    <property type="match status" value="1"/>
</dbReference>
<dbReference type="PROSITE" id="PS50893">
    <property type="entry name" value="ABC_TRANSPORTER_2"/>
    <property type="match status" value="1"/>
</dbReference>
<dbReference type="InterPro" id="IPR039421">
    <property type="entry name" value="Type_1_exporter"/>
</dbReference>
<dbReference type="GO" id="GO:0005886">
    <property type="term" value="C:plasma membrane"/>
    <property type="evidence" value="ECO:0007669"/>
    <property type="project" value="UniProtKB-SubCell"/>
</dbReference>
<dbReference type="GO" id="GO:0005524">
    <property type="term" value="F:ATP binding"/>
    <property type="evidence" value="ECO:0007669"/>
    <property type="project" value="UniProtKB-KW"/>
</dbReference>
<keyword evidence="8 9" id="KW-0472">Membrane</keyword>
<keyword evidence="2" id="KW-0813">Transport</keyword>
<reference evidence="12 13" key="1">
    <citation type="submission" date="2018-01" db="EMBL/GenBank/DDBJ databases">
        <title>Novel co-symbiosis in the lucinid bivalve Phacoides pectinatus.</title>
        <authorList>
            <person name="Lim S.J."/>
            <person name="Davis B.G."/>
            <person name="Gill D.E."/>
            <person name="Engel A.S."/>
            <person name="Anderson L.C."/>
            <person name="Campbell B.J."/>
        </authorList>
    </citation>
    <scope>NUCLEOTIDE SEQUENCE [LARGE SCALE GENOMIC DNA]</scope>
    <source>
        <strain evidence="12">N3_P5</strain>
    </source>
</reference>
<dbReference type="InterPro" id="IPR036640">
    <property type="entry name" value="ABC1_TM_sf"/>
</dbReference>
<dbReference type="Gene3D" id="3.40.50.300">
    <property type="entry name" value="P-loop containing nucleotide triphosphate hydrolases"/>
    <property type="match status" value="1"/>
</dbReference>
<dbReference type="SUPFAM" id="SSF52540">
    <property type="entry name" value="P-loop containing nucleoside triphosphate hydrolases"/>
    <property type="match status" value="1"/>
</dbReference>
<feature type="transmembrane region" description="Helical" evidence="9">
    <location>
        <begin position="135"/>
        <end position="155"/>
    </location>
</feature>
<evidence type="ECO:0000259" key="10">
    <source>
        <dbReference type="PROSITE" id="PS50893"/>
    </source>
</evidence>
<keyword evidence="6" id="KW-0067">ATP-binding</keyword>
<dbReference type="InterPro" id="IPR027417">
    <property type="entry name" value="P-loop_NTPase"/>
</dbReference>
<dbReference type="CDD" id="cd03245">
    <property type="entry name" value="ABCC_bacteriocin_exporters"/>
    <property type="match status" value="1"/>
</dbReference>
<evidence type="ECO:0000256" key="5">
    <source>
        <dbReference type="ARBA" id="ARBA00022741"/>
    </source>
</evidence>
<accession>A0A6N4E852</accession>
<protein>
    <submittedName>
        <fullName evidence="12">Type I secretion system permease/ATPase</fullName>
    </submittedName>
</protein>
<evidence type="ECO:0000256" key="6">
    <source>
        <dbReference type="ARBA" id="ARBA00022840"/>
    </source>
</evidence>
<dbReference type="InterPro" id="IPR011527">
    <property type="entry name" value="ABC1_TM_dom"/>
</dbReference>
<dbReference type="InterPro" id="IPR003593">
    <property type="entry name" value="AAA+_ATPase"/>
</dbReference>
<proteinExistence type="predicted"/>
<dbReference type="CDD" id="cd18587">
    <property type="entry name" value="ABC_6TM_LapB_like"/>
    <property type="match status" value="1"/>
</dbReference>
<dbReference type="FunFam" id="3.40.50.300:FF:000299">
    <property type="entry name" value="ABC transporter ATP-binding protein/permease"/>
    <property type="match status" value="1"/>
</dbReference>
<comment type="subcellular location">
    <subcellularLocation>
        <location evidence="1">Cell membrane</location>
        <topology evidence="1">Multi-pass membrane protein</topology>
    </subcellularLocation>
</comment>
<gene>
    <name evidence="12" type="ORF">C3L24_01810</name>
</gene>
<evidence type="ECO:0000256" key="9">
    <source>
        <dbReference type="SAM" id="Phobius"/>
    </source>
</evidence>
<evidence type="ECO:0000256" key="4">
    <source>
        <dbReference type="ARBA" id="ARBA00022692"/>
    </source>
</evidence>
<dbReference type="PANTHER" id="PTHR24221">
    <property type="entry name" value="ATP-BINDING CASSETTE SUB-FAMILY B"/>
    <property type="match status" value="1"/>
</dbReference>
<name>A0A6N4E852_9GAMM</name>
<keyword evidence="7 9" id="KW-1133">Transmembrane helix</keyword>
<keyword evidence="5" id="KW-0547">Nucleotide-binding</keyword>
<dbReference type="Gene3D" id="1.20.1560.10">
    <property type="entry name" value="ABC transporter type 1, transmembrane domain"/>
    <property type="match status" value="1"/>
</dbReference>
<feature type="domain" description="ABC transporter" evidence="10">
    <location>
        <begin position="310"/>
        <end position="545"/>
    </location>
</feature>
<feature type="domain" description="ABC transmembrane type-1" evidence="11">
    <location>
        <begin position="41"/>
        <end position="276"/>
    </location>
</feature>
<evidence type="ECO:0000256" key="1">
    <source>
        <dbReference type="ARBA" id="ARBA00004651"/>
    </source>
</evidence>
<dbReference type="Pfam" id="PF00005">
    <property type="entry name" value="ABC_tran"/>
    <property type="match status" value="1"/>
</dbReference>
<sequence>MQCAGRSRDERRTVGAVTAVALASRFWGLGCPKIFHEVATLLILFDFILKSLRAYFVDNAGKRADVLLSSRIFEQVLNLKLHACPSSSGVFANRLREFETLREFFSSAFVVALVDLPFILLFLVIIYLIGGSVVLAPAIAVPVVLLTGVLLQWPLRRAVDKEIDQKSQKHGVILETIGALETVKALGAESRMQMEWERFVGQAAKTSLGARLITGTGINFSQMIMQLVTVGVVVLGVYQIIAGEMSIGGLIACTIIAGRAMAPLGQIAGLLSRFNHAMAALKSLNEIMALPVEREPGTRFLSRSEVRGEVEFKDLTFAYPGAEIPALRELNFHIAPGEKVAFIGPVGSGKTTVSRLLAGFYEPTEGAVLIDSTDVRQIDPADVRSHIGMVMQEVILFQGTVRDNIAIGAPFADDAMILEAAKLAGVHDFVSRHPQGYDWVVGERGSALSGGQRQAIGLARALLSNPDILVLDEPTSMMDMQAEKAFMTRLGQALGDKTLVLITHRPTLLALVDRIIILGNGSIVRDDARSRVMRMAKKATEAKRQKARQEPGHE</sequence>
<dbReference type="AlphaFoldDB" id="A0A6N4E852"/>
<dbReference type="GO" id="GO:0016887">
    <property type="term" value="F:ATP hydrolysis activity"/>
    <property type="evidence" value="ECO:0007669"/>
    <property type="project" value="InterPro"/>
</dbReference>
<dbReference type="InterPro" id="IPR003439">
    <property type="entry name" value="ABC_transporter-like_ATP-bd"/>
</dbReference>
<evidence type="ECO:0000313" key="12">
    <source>
        <dbReference type="EMBL" id="PUE05156.1"/>
    </source>
</evidence>
<evidence type="ECO:0000256" key="7">
    <source>
        <dbReference type="ARBA" id="ARBA00022989"/>
    </source>
</evidence>
<evidence type="ECO:0000256" key="2">
    <source>
        <dbReference type="ARBA" id="ARBA00022448"/>
    </source>
</evidence>
<evidence type="ECO:0000259" key="11">
    <source>
        <dbReference type="PROSITE" id="PS50929"/>
    </source>
</evidence>